<keyword evidence="2" id="KW-1185">Reference proteome</keyword>
<protein>
    <submittedName>
        <fullName evidence="3">Pkinase_fungal domain-containing protein</fullName>
    </submittedName>
</protein>
<dbReference type="WBParaSite" id="HPBE_0002457001-mRNA-1">
    <property type="protein sequence ID" value="HPBE_0002457001-mRNA-1"/>
    <property type="gene ID" value="HPBE_0002457001"/>
</dbReference>
<dbReference type="OrthoDB" id="5866114at2759"/>
<reference evidence="3" key="2">
    <citation type="submission" date="2019-09" db="UniProtKB">
        <authorList>
            <consortium name="WormBaseParasite"/>
        </authorList>
    </citation>
    <scope>IDENTIFICATION</scope>
</reference>
<accession>A0A183GPF0</accession>
<name>A0A183GPF0_HELPZ</name>
<accession>A0A3P8DQ83</accession>
<dbReference type="Proteomes" id="UP000050761">
    <property type="component" value="Unassembled WGS sequence"/>
</dbReference>
<dbReference type="EMBL" id="UZAH01036531">
    <property type="protein sequence ID" value="VDP45951.1"/>
    <property type="molecule type" value="Genomic_DNA"/>
</dbReference>
<evidence type="ECO:0000313" key="1">
    <source>
        <dbReference type="EMBL" id="VDP45951.1"/>
    </source>
</evidence>
<evidence type="ECO:0000313" key="3">
    <source>
        <dbReference type="WBParaSite" id="HPBE_0002457001-mRNA-1"/>
    </source>
</evidence>
<sequence length="261" mass="29936">MQGTLGSSEGSPNTLYHTCIEKYGIQACGLIPVEGEDHRYRLEIGDARWNRSLDSLRAEPLVLHEWGSTLGLPKHRWSYTITTMAIFDDNAGHVYLVDMTGRGYTDTCGKKLIAASEEPKWKEWGDDDLMKMYRFYLFRMLGFGVANHDLQNHVNNEIEKKSSKKANQDVNPMPTTTDCYSWWSRNRGGILVNFRRTWVAQTFYCEYILNGVISWAGDEFTSACHLVFPETADRKRIARAKEIMQNEMSTFVAAEFELSAF</sequence>
<dbReference type="AlphaFoldDB" id="A0A183GPF0"/>
<proteinExistence type="predicted"/>
<gene>
    <name evidence="1" type="ORF">HPBE_LOCUS24569</name>
</gene>
<reference evidence="1 2" key="1">
    <citation type="submission" date="2018-11" db="EMBL/GenBank/DDBJ databases">
        <authorList>
            <consortium name="Pathogen Informatics"/>
        </authorList>
    </citation>
    <scope>NUCLEOTIDE SEQUENCE [LARGE SCALE GENOMIC DNA]</scope>
</reference>
<evidence type="ECO:0000313" key="2">
    <source>
        <dbReference type="Proteomes" id="UP000050761"/>
    </source>
</evidence>
<organism evidence="2 3">
    <name type="scientific">Heligmosomoides polygyrus</name>
    <name type="common">Parasitic roundworm</name>
    <dbReference type="NCBI Taxonomy" id="6339"/>
    <lineage>
        <taxon>Eukaryota</taxon>
        <taxon>Metazoa</taxon>
        <taxon>Ecdysozoa</taxon>
        <taxon>Nematoda</taxon>
        <taxon>Chromadorea</taxon>
        <taxon>Rhabditida</taxon>
        <taxon>Rhabditina</taxon>
        <taxon>Rhabditomorpha</taxon>
        <taxon>Strongyloidea</taxon>
        <taxon>Heligmosomidae</taxon>
        <taxon>Heligmosomoides</taxon>
    </lineage>
</organism>